<dbReference type="Proteomes" id="UP000639772">
    <property type="component" value="Unassembled WGS sequence"/>
</dbReference>
<reference evidence="2 3" key="1">
    <citation type="journal article" date="2020" name="Nat. Food">
        <title>A phased Vanilla planifolia genome enables genetic improvement of flavour and production.</title>
        <authorList>
            <person name="Hasing T."/>
            <person name="Tang H."/>
            <person name="Brym M."/>
            <person name="Khazi F."/>
            <person name="Huang T."/>
            <person name="Chambers A.H."/>
        </authorList>
    </citation>
    <scope>NUCLEOTIDE SEQUENCE [LARGE SCALE GENOMIC DNA]</scope>
    <source>
        <tissue evidence="2">Leaf</tissue>
    </source>
</reference>
<dbReference type="PROSITE" id="PS51419">
    <property type="entry name" value="RAB"/>
    <property type="match status" value="1"/>
</dbReference>
<protein>
    <submittedName>
        <fullName evidence="2">Uncharacterized protein</fullName>
    </submittedName>
</protein>
<gene>
    <name evidence="2" type="ORF">HPP92_009906</name>
</gene>
<dbReference type="SMART" id="SM00175">
    <property type="entry name" value="RAB"/>
    <property type="match status" value="1"/>
</dbReference>
<dbReference type="Pfam" id="PF08477">
    <property type="entry name" value="Roc"/>
    <property type="match status" value="1"/>
</dbReference>
<keyword evidence="1" id="KW-0547">Nucleotide-binding</keyword>
<evidence type="ECO:0000313" key="2">
    <source>
        <dbReference type="EMBL" id="KAG0481822.1"/>
    </source>
</evidence>
<dbReference type="InterPro" id="IPR027417">
    <property type="entry name" value="P-loop_NTPase"/>
</dbReference>
<dbReference type="AlphaFoldDB" id="A0A835V1C0"/>
<dbReference type="PRINTS" id="PR00449">
    <property type="entry name" value="RASTRNSFRMNG"/>
</dbReference>
<name>A0A835V1C0_VANPL</name>
<dbReference type="EMBL" id="JADCNM010000005">
    <property type="protein sequence ID" value="KAG0481822.1"/>
    <property type="molecule type" value="Genomic_DNA"/>
</dbReference>
<dbReference type="InterPro" id="IPR035969">
    <property type="entry name" value="Rab-GAP_TBC_sf"/>
</dbReference>
<dbReference type="OrthoDB" id="10264062at2759"/>
<dbReference type="GO" id="GO:0000166">
    <property type="term" value="F:nucleotide binding"/>
    <property type="evidence" value="ECO:0007669"/>
    <property type="project" value="UniProtKB-KW"/>
</dbReference>
<dbReference type="Gene3D" id="3.40.50.300">
    <property type="entry name" value="P-loop containing nucleotide triphosphate hydrolases"/>
    <property type="match status" value="1"/>
</dbReference>
<accession>A0A835V1C0</accession>
<evidence type="ECO:0000256" key="1">
    <source>
        <dbReference type="ARBA" id="ARBA00022741"/>
    </source>
</evidence>
<dbReference type="PANTHER" id="PTHR47978">
    <property type="match status" value="1"/>
</dbReference>
<comment type="caution">
    <text evidence="2">The sequence shown here is derived from an EMBL/GenBank/DDBJ whole genome shotgun (WGS) entry which is preliminary data.</text>
</comment>
<organism evidence="2 3">
    <name type="scientific">Vanilla planifolia</name>
    <name type="common">Vanilla</name>
    <dbReference type="NCBI Taxonomy" id="51239"/>
    <lineage>
        <taxon>Eukaryota</taxon>
        <taxon>Viridiplantae</taxon>
        <taxon>Streptophyta</taxon>
        <taxon>Embryophyta</taxon>
        <taxon>Tracheophyta</taxon>
        <taxon>Spermatophyta</taxon>
        <taxon>Magnoliopsida</taxon>
        <taxon>Liliopsida</taxon>
        <taxon>Asparagales</taxon>
        <taxon>Orchidaceae</taxon>
        <taxon>Vanilloideae</taxon>
        <taxon>Vanilleae</taxon>
        <taxon>Vanilla</taxon>
    </lineage>
</organism>
<dbReference type="SUPFAM" id="SSF47923">
    <property type="entry name" value="Ypt/Rab-GAP domain of gyp1p"/>
    <property type="match status" value="1"/>
</dbReference>
<proteinExistence type="predicted"/>
<dbReference type="SUPFAM" id="SSF52540">
    <property type="entry name" value="P-loop containing nucleoside triphosphate hydrolases"/>
    <property type="match status" value="1"/>
</dbReference>
<evidence type="ECO:0000313" key="3">
    <source>
        <dbReference type="Proteomes" id="UP000639772"/>
    </source>
</evidence>
<sequence length="452" mass="51628">MSYIGRAIVRPDLRLSRVVQLAFLRRLLRILWRHVIACSYSPAVMSASSVGDRSMYHRLGEEGEEERGIETCVMDPPLPPSPPLRKSAEESSDDLVSLKISLLGDCRIGKTSFMVKYVGKDEEHRGLQLTGLNLMDKVFSVRGTRIAFSIWDVAGDLRFSGQVPFACKGAMAILIMFDLTNRSTLSNAKDWYRQARTWNKMGIPILVGTKFDDFVQLPLDMQWTVVHEVWDRREEDISYFDLQETPPRTKERLPTYTKETNQIENSNKEPTNYVEDNEKLMWRKHSQSADSYYEVRPECTDVPETRFKIKPGITLSIRRWRAAFSTEGYLDVGSILSRIQRGGIHPSIRGEVWEFLLGCFDPNSTFEEREQLRQHRRAIYAQWKEECRQMDSHVGSGIIITAPIITENGEPIKDPLVLSQAVPSSNLVIGFGSKGESIVEPEGHITDKKIIL</sequence>